<accession>A0A6C0JIT3</accession>
<evidence type="ECO:0008006" key="2">
    <source>
        <dbReference type="Google" id="ProtNLM"/>
    </source>
</evidence>
<protein>
    <recommendedName>
        <fullName evidence="2">STAS domain-containing protein</fullName>
    </recommendedName>
</protein>
<proteinExistence type="predicted"/>
<name>A0A6C0JIT3_9ZZZZ</name>
<reference evidence="1" key="1">
    <citation type="journal article" date="2020" name="Nature">
        <title>Giant virus diversity and host interactions through global metagenomics.</title>
        <authorList>
            <person name="Schulz F."/>
            <person name="Roux S."/>
            <person name="Paez-Espino D."/>
            <person name="Jungbluth S."/>
            <person name="Walsh D.A."/>
            <person name="Denef V.J."/>
            <person name="McMahon K.D."/>
            <person name="Konstantinidis K.T."/>
            <person name="Eloe-Fadrosh E.A."/>
            <person name="Kyrpides N.C."/>
            <person name="Woyke T."/>
        </authorList>
    </citation>
    <scope>NUCLEOTIDE SEQUENCE</scope>
    <source>
        <strain evidence="1">GVMAG-M-3300027206-1</strain>
    </source>
</reference>
<dbReference type="EMBL" id="MN740383">
    <property type="protein sequence ID" value="QHU03544.1"/>
    <property type="molecule type" value="Genomic_DNA"/>
</dbReference>
<sequence>MCMEYAIKIRDTTTPHDLDNMFTHAWSYNKPIRFVMDVTECRNISLGRVLSMKKVLDSHRLNSNKYIDYTTVYVKSRLAKTVLNLGISIIKTERPVYISTHT</sequence>
<dbReference type="AlphaFoldDB" id="A0A6C0JIT3"/>
<organism evidence="1">
    <name type="scientific">viral metagenome</name>
    <dbReference type="NCBI Taxonomy" id="1070528"/>
    <lineage>
        <taxon>unclassified sequences</taxon>
        <taxon>metagenomes</taxon>
        <taxon>organismal metagenomes</taxon>
    </lineage>
</organism>
<evidence type="ECO:0000313" key="1">
    <source>
        <dbReference type="EMBL" id="QHU03544.1"/>
    </source>
</evidence>